<evidence type="ECO:0000313" key="1">
    <source>
        <dbReference type="EMBL" id="MBX62199.1"/>
    </source>
</evidence>
<sequence length="35" mass="4235">MQNRISITQIKKDKQRFSIVEKQSNSLQPGRLYIW</sequence>
<dbReference type="AlphaFoldDB" id="A0A2P2Q5N8"/>
<proteinExistence type="predicted"/>
<dbReference type="EMBL" id="GGEC01081715">
    <property type="protein sequence ID" value="MBX62199.1"/>
    <property type="molecule type" value="Transcribed_RNA"/>
</dbReference>
<name>A0A2P2Q5N8_RHIMU</name>
<protein>
    <submittedName>
        <fullName evidence="1">Uncharacterized protein</fullName>
    </submittedName>
</protein>
<accession>A0A2P2Q5N8</accession>
<organism evidence="1">
    <name type="scientific">Rhizophora mucronata</name>
    <name type="common">Asiatic mangrove</name>
    <dbReference type="NCBI Taxonomy" id="61149"/>
    <lineage>
        <taxon>Eukaryota</taxon>
        <taxon>Viridiplantae</taxon>
        <taxon>Streptophyta</taxon>
        <taxon>Embryophyta</taxon>
        <taxon>Tracheophyta</taxon>
        <taxon>Spermatophyta</taxon>
        <taxon>Magnoliopsida</taxon>
        <taxon>eudicotyledons</taxon>
        <taxon>Gunneridae</taxon>
        <taxon>Pentapetalae</taxon>
        <taxon>rosids</taxon>
        <taxon>fabids</taxon>
        <taxon>Malpighiales</taxon>
        <taxon>Rhizophoraceae</taxon>
        <taxon>Rhizophora</taxon>
    </lineage>
</organism>
<reference evidence="1" key="1">
    <citation type="submission" date="2018-02" db="EMBL/GenBank/DDBJ databases">
        <title>Rhizophora mucronata_Transcriptome.</title>
        <authorList>
            <person name="Meera S.P."/>
            <person name="Sreeshan A."/>
            <person name="Augustine A."/>
        </authorList>
    </citation>
    <scope>NUCLEOTIDE SEQUENCE</scope>
    <source>
        <tissue evidence="1">Leaf</tissue>
    </source>
</reference>